<evidence type="ECO:0008006" key="3">
    <source>
        <dbReference type="Google" id="ProtNLM"/>
    </source>
</evidence>
<comment type="caution">
    <text evidence="1">The sequence shown here is derived from an EMBL/GenBank/DDBJ whole genome shotgun (WGS) entry which is preliminary data.</text>
</comment>
<evidence type="ECO:0000313" key="2">
    <source>
        <dbReference type="Proteomes" id="UP000566819"/>
    </source>
</evidence>
<protein>
    <recommendedName>
        <fullName evidence="3">Fungal N-terminal domain-containing protein</fullName>
    </recommendedName>
</protein>
<reference evidence="1 2" key="1">
    <citation type="submission" date="2020-03" db="EMBL/GenBank/DDBJ databases">
        <title>Draft Genome Sequence of Cudoniella acicularis.</title>
        <authorList>
            <person name="Buettner E."/>
            <person name="Kellner H."/>
        </authorList>
    </citation>
    <scope>NUCLEOTIDE SEQUENCE [LARGE SCALE GENOMIC DNA]</scope>
    <source>
        <strain evidence="1 2">DSM 108380</strain>
    </source>
</reference>
<sequence length="528" mass="60965">MDPISITSLIFTVTKVLQKVSKKINEYRKRYQEFTMIPQDIQRLCSTLENDLKIIRTAIEGANDDISRSPHLADPLRGCLYHITDLLNSFYSPLELLQDKVDTHLQLVGNKTKSIIKLRAAFSENKFKEPLDSLVDLQGKVQGAIYSLLLQVNFLPYVEQFFHTDRYRYRISVTLARKRGESHAIADHVSYSSDASNQGVYHLPIREGYESQSPARNTEAIILSWRVYQKVTYLDPSLDNIDPSLHKIGSCLSIQGHSPSDADASESSALCVYPKDQPCQENELRARKKAKHKKRIYRWSPTSCAQFGDLPTMAYNLSHAVLARRQFLQKIPKDFKSLYNRVLVKEVVCTTFRDRFMQMKFVECWLMEVAEAKKLHAATFPKYKLHDEQVIAELLGFAKDDKEKYDRQYWSARKLKSRYSIWLDLCKIFESELGRDSFVALCAVSATCDSMRTREKKAFLKEVQARKLQVLPHLRAAIRPFAYAVDELERLDTLEMEVRWRPDEIEDKGMFSGLTLDAFKTHFSKATG</sequence>
<keyword evidence="2" id="KW-1185">Reference proteome</keyword>
<proteinExistence type="predicted"/>
<dbReference type="Proteomes" id="UP000566819">
    <property type="component" value="Unassembled WGS sequence"/>
</dbReference>
<dbReference type="EMBL" id="JAAMPI010000415">
    <property type="protein sequence ID" value="KAF4631739.1"/>
    <property type="molecule type" value="Genomic_DNA"/>
</dbReference>
<evidence type="ECO:0000313" key="1">
    <source>
        <dbReference type="EMBL" id="KAF4631739.1"/>
    </source>
</evidence>
<gene>
    <name evidence="1" type="ORF">G7Y89_g6399</name>
</gene>
<name>A0A8H4W5K0_9HELO</name>
<dbReference type="AlphaFoldDB" id="A0A8H4W5K0"/>
<organism evidence="1 2">
    <name type="scientific">Cudoniella acicularis</name>
    <dbReference type="NCBI Taxonomy" id="354080"/>
    <lineage>
        <taxon>Eukaryota</taxon>
        <taxon>Fungi</taxon>
        <taxon>Dikarya</taxon>
        <taxon>Ascomycota</taxon>
        <taxon>Pezizomycotina</taxon>
        <taxon>Leotiomycetes</taxon>
        <taxon>Helotiales</taxon>
        <taxon>Tricladiaceae</taxon>
        <taxon>Cudoniella</taxon>
    </lineage>
</organism>
<accession>A0A8H4W5K0</accession>